<dbReference type="RefSeq" id="XP_060430289.1">
    <property type="nucleotide sequence ID" value="XM_060565394.1"/>
</dbReference>
<dbReference type="AlphaFoldDB" id="A0AAJ0ALU9"/>
<dbReference type="Proteomes" id="UP001224890">
    <property type="component" value="Unassembled WGS sequence"/>
</dbReference>
<dbReference type="GeneID" id="85449920"/>
<evidence type="ECO:0000313" key="3">
    <source>
        <dbReference type="Proteomes" id="UP001224890"/>
    </source>
</evidence>
<evidence type="ECO:0000256" key="1">
    <source>
        <dbReference type="SAM" id="SignalP"/>
    </source>
</evidence>
<feature type="chain" id="PRO_5042519653" description="Secreted protein" evidence="1">
    <location>
        <begin position="24"/>
        <end position="86"/>
    </location>
</feature>
<gene>
    <name evidence="2" type="ORF">BDP55DRAFT_112408</name>
</gene>
<proteinExistence type="predicted"/>
<keyword evidence="3" id="KW-1185">Reference proteome</keyword>
<organism evidence="2 3">
    <name type="scientific">Colletotrichum godetiae</name>
    <dbReference type="NCBI Taxonomy" id="1209918"/>
    <lineage>
        <taxon>Eukaryota</taxon>
        <taxon>Fungi</taxon>
        <taxon>Dikarya</taxon>
        <taxon>Ascomycota</taxon>
        <taxon>Pezizomycotina</taxon>
        <taxon>Sordariomycetes</taxon>
        <taxon>Hypocreomycetidae</taxon>
        <taxon>Glomerellales</taxon>
        <taxon>Glomerellaceae</taxon>
        <taxon>Colletotrichum</taxon>
        <taxon>Colletotrichum acutatum species complex</taxon>
    </lineage>
</organism>
<feature type="signal peptide" evidence="1">
    <location>
        <begin position="1"/>
        <end position="23"/>
    </location>
</feature>
<comment type="caution">
    <text evidence="2">The sequence shown here is derived from an EMBL/GenBank/DDBJ whole genome shotgun (WGS) entry which is preliminary data.</text>
</comment>
<name>A0AAJ0ALU9_9PEZI</name>
<sequence length="86" mass="9960">MMYSGSSLVILVLKSFSLHHTKGATCGRPTLRQTFLAPRPSNKWKWRRLLWRWSNQRRCFGASQSRRSGFVEIFRVIGTDMFGPGL</sequence>
<protein>
    <recommendedName>
        <fullName evidence="4">Secreted protein</fullName>
    </recommendedName>
</protein>
<keyword evidence="1" id="KW-0732">Signal</keyword>
<dbReference type="EMBL" id="JAHMHR010000018">
    <property type="protein sequence ID" value="KAK1676286.1"/>
    <property type="molecule type" value="Genomic_DNA"/>
</dbReference>
<evidence type="ECO:0000313" key="2">
    <source>
        <dbReference type="EMBL" id="KAK1676286.1"/>
    </source>
</evidence>
<evidence type="ECO:0008006" key="4">
    <source>
        <dbReference type="Google" id="ProtNLM"/>
    </source>
</evidence>
<accession>A0AAJ0ALU9</accession>
<reference evidence="2" key="1">
    <citation type="submission" date="2021-06" db="EMBL/GenBank/DDBJ databases">
        <title>Comparative genomics, transcriptomics and evolutionary studies reveal genomic signatures of adaptation to plant cell wall in hemibiotrophic fungi.</title>
        <authorList>
            <consortium name="DOE Joint Genome Institute"/>
            <person name="Baroncelli R."/>
            <person name="Diaz J.F."/>
            <person name="Benocci T."/>
            <person name="Peng M."/>
            <person name="Battaglia E."/>
            <person name="Haridas S."/>
            <person name="Andreopoulos W."/>
            <person name="Labutti K."/>
            <person name="Pangilinan J."/>
            <person name="Floch G.L."/>
            <person name="Makela M.R."/>
            <person name="Henrissat B."/>
            <person name="Grigoriev I.V."/>
            <person name="Crouch J.A."/>
            <person name="De Vries R.P."/>
            <person name="Sukno S.A."/>
            <person name="Thon M.R."/>
        </authorList>
    </citation>
    <scope>NUCLEOTIDE SEQUENCE</scope>
    <source>
        <strain evidence="2">CBS 193.32</strain>
    </source>
</reference>